<sequence length="557" mass="62759">MQSRRKFLQSSLFATAAAGSSTLELSEQIKQTDSDKPESLLNGKITFLQTTDVHCQLHTHDELFWENDKVVFRKAGGYAHLAAALDTLRMENPENTIAMDTGDMFQGSLLSVKTSGHAFVPLLNALNYDLFLPGNWEVVYYKKNMQKLMGALLAPKICANMYHDLGDGKKGELIFQPYQIMHRLGIKIGFLGYTDPLVPLRQSPLYSKGIVYTKPEENLKTYVNLLKEQEQCDFVIILSHLGLSQQIALGNHPDCEGVNYIFGADTHERIRKPIQAKYTKIVEPGAFGSFIGKLDLTVKNGQIVGDTYELIEVNPQKYLAKKEVVKLISEIEKPFKKDIDQIIGYSTLPLYRYFVVENTIDNLIVDALKTKINSDIVLSNGFRFCPPLTLNKDGKAVITEGYLFDMLPVDAVIRTGTATGSQLLEWLEKELQNVFAQDASKRFGGWLIRFKGMQMDFKAFEQLGKRIQKVTVNGQPLDLQKEYSLCACEREGDPQDMLCRLKGVQNAQNTNYTLHTMMKEYLKDFSPVTPSLRADAKILDGPQSLLSQVTGVDYQFV</sequence>
<dbReference type="Gene3D" id="3.90.780.10">
    <property type="entry name" value="5'-Nucleotidase, C-terminal domain"/>
    <property type="match status" value="1"/>
</dbReference>
<evidence type="ECO:0000259" key="4">
    <source>
        <dbReference type="Pfam" id="PF02872"/>
    </source>
</evidence>
<feature type="domain" description="Calcineurin-like phosphoesterase" evidence="3">
    <location>
        <begin position="46"/>
        <end position="268"/>
    </location>
</feature>
<dbReference type="PANTHER" id="PTHR11575">
    <property type="entry name" value="5'-NUCLEOTIDASE-RELATED"/>
    <property type="match status" value="1"/>
</dbReference>
<dbReference type="GO" id="GO:0009166">
    <property type="term" value="P:nucleotide catabolic process"/>
    <property type="evidence" value="ECO:0007669"/>
    <property type="project" value="InterPro"/>
</dbReference>
<keyword evidence="6" id="KW-1185">Reference proteome</keyword>
<dbReference type="InterPro" id="IPR036907">
    <property type="entry name" value="5'-Nucleotdase_C_sf"/>
</dbReference>
<dbReference type="InterPro" id="IPR029052">
    <property type="entry name" value="Metallo-depent_PP-like"/>
</dbReference>
<dbReference type="SUPFAM" id="SSF56300">
    <property type="entry name" value="Metallo-dependent phosphatases"/>
    <property type="match status" value="1"/>
</dbReference>
<keyword evidence="2" id="KW-0378">Hydrolase</keyword>
<dbReference type="GO" id="GO:0016787">
    <property type="term" value="F:hydrolase activity"/>
    <property type="evidence" value="ECO:0007669"/>
    <property type="project" value="UniProtKB-KW"/>
</dbReference>
<feature type="domain" description="5'-Nucleotidase C-terminal" evidence="4">
    <location>
        <begin position="356"/>
        <end position="486"/>
    </location>
</feature>
<dbReference type="PRINTS" id="PR01607">
    <property type="entry name" value="APYRASEFAMLY"/>
</dbReference>
<proteinExistence type="inferred from homology"/>
<evidence type="ECO:0000313" key="5">
    <source>
        <dbReference type="EMBL" id="TDE09219.1"/>
    </source>
</evidence>
<dbReference type="GO" id="GO:0000166">
    <property type="term" value="F:nucleotide binding"/>
    <property type="evidence" value="ECO:0007669"/>
    <property type="project" value="UniProtKB-KW"/>
</dbReference>
<evidence type="ECO:0000256" key="2">
    <source>
        <dbReference type="RuleBase" id="RU362119"/>
    </source>
</evidence>
<comment type="similarity">
    <text evidence="2">Belongs to the 5'-nucleotidase family.</text>
</comment>
<dbReference type="Gene3D" id="3.60.21.10">
    <property type="match status" value="1"/>
</dbReference>
<gene>
    <name evidence="5" type="ORF">E0F88_31215</name>
</gene>
<evidence type="ECO:0000259" key="3">
    <source>
        <dbReference type="Pfam" id="PF00149"/>
    </source>
</evidence>
<dbReference type="GO" id="GO:0030288">
    <property type="term" value="C:outer membrane-bounded periplasmic space"/>
    <property type="evidence" value="ECO:0007669"/>
    <property type="project" value="TreeGrafter"/>
</dbReference>
<comment type="caution">
    <text evidence="5">The sequence shown here is derived from an EMBL/GenBank/DDBJ whole genome shotgun (WGS) entry which is preliminary data.</text>
</comment>
<name>A0A4R5D6W5_9BACT</name>
<protein>
    <submittedName>
        <fullName evidence="5">Bifunctional metallophosphatase/5'-nucleotidase</fullName>
    </submittedName>
</protein>
<dbReference type="AlphaFoldDB" id="A0A4R5D6W5"/>
<dbReference type="RefSeq" id="WP_131962318.1">
    <property type="nucleotide sequence ID" value="NZ_SMFL01000021.1"/>
</dbReference>
<evidence type="ECO:0000313" key="6">
    <source>
        <dbReference type="Proteomes" id="UP000294850"/>
    </source>
</evidence>
<dbReference type="Pfam" id="PF00149">
    <property type="entry name" value="Metallophos"/>
    <property type="match status" value="1"/>
</dbReference>
<organism evidence="5 6">
    <name type="scientific">Dyadobacter psychrotolerans</name>
    <dbReference type="NCBI Taxonomy" id="2541721"/>
    <lineage>
        <taxon>Bacteria</taxon>
        <taxon>Pseudomonadati</taxon>
        <taxon>Bacteroidota</taxon>
        <taxon>Cytophagia</taxon>
        <taxon>Cytophagales</taxon>
        <taxon>Spirosomataceae</taxon>
        <taxon>Dyadobacter</taxon>
    </lineage>
</organism>
<dbReference type="SUPFAM" id="SSF55816">
    <property type="entry name" value="5'-nucleotidase (syn. UDP-sugar hydrolase), C-terminal domain"/>
    <property type="match status" value="1"/>
</dbReference>
<dbReference type="InterPro" id="IPR006179">
    <property type="entry name" value="5_nucleotidase/apyrase"/>
</dbReference>
<dbReference type="Proteomes" id="UP000294850">
    <property type="component" value="Unassembled WGS sequence"/>
</dbReference>
<dbReference type="Pfam" id="PF02872">
    <property type="entry name" value="5_nucleotid_C"/>
    <property type="match status" value="1"/>
</dbReference>
<dbReference type="EMBL" id="SMFL01000021">
    <property type="protein sequence ID" value="TDE09219.1"/>
    <property type="molecule type" value="Genomic_DNA"/>
</dbReference>
<dbReference type="InterPro" id="IPR008334">
    <property type="entry name" value="5'-Nucleotdase_C"/>
</dbReference>
<reference evidence="5 6" key="1">
    <citation type="submission" date="2019-03" db="EMBL/GenBank/DDBJ databases">
        <title>Dyadobacter AR-3-6 sp. nov., isolated from arctic soil.</title>
        <authorList>
            <person name="Chaudhary D.K."/>
        </authorList>
    </citation>
    <scope>NUCLEOTIDE SEQUENCE [LARGE SCALE GENOMIC DNA]</scope>
    <source>
        <strain evidence="5 6">AR-3-6</strain>
    </source>
</reference>
<dbReference type="PANTHER" id="PTHR11575:SF42">
    <property type="entry name" value="SULFUR OXIDATION PROTEIN SOXB"/>
    <property type="match status" value="1"/>
</dbReference>
<dbReference type="InterPro" id="IPR004843">
    <property type="entry name" value="Calcineurin-like_PHP"/>
</dbReference>
<evidence type="ECO:0000256" key="1">
    <source>
        <dbReference type="ARBA" id="ARBA00022729"/>
    </source>
</evidence>
<keyword evidence="2" id="KW-0547">Nucleotide-binding</keyword>
<keyword evidence="1" id="KW-0732">Signal</keyword>
<accession>A0A4R5D6W5</accession>
<dbReference type="OrthoDB" id="9775118at2"/>